<evidence type="ECO:0000256" key="2">
    <source>
        <dbReference type="ARBA" id="ARBA00012418"/>
    </source>
</evidence>
<dbReference type="RefSeq" id="YP_009799356.1">
    <property type="nucleotide sequence ID" value="NC_047941.1"/>
</dbReference>
<name>A0A2P9JZR4_9CAUD</name>
<accession>A0A2P9JZR4</accession>
<comment type="catalytic activity">
    <reaction evidence="8">
        <text>RNA(n) + a ribonucleoside 5'-triphosphate = RNA(n+1) + diphosphate</text>
        <dbReference type="Rhea" id="RHEA:21248"/>
        <dbReference type="Rhea" id="RHEA-COMP:14527"/>
        <dbReference type="Rhea" id="RHEA-COMP:17342"/>
        <dbReference type="ChEBI" id="CHEBI:33019"/>
        <dbReference type="ChEBI" id="CHEBI:61557"/>
        <dbReference type="ChEBI" id="CHEBI:140395"/>
        <dbReference type="EC" id="2.7.7.6"/>
    </reaction>
</comment>
<dbReference type="EC" id="2.7.7.6" evidence="2"/>
<keyword evidence="7" id="KW-1195">Viral transcription</keyword>
<sequence>MATLHDQLEWERHCKSEGLRKLKATLQKAREQGRLTDTPIGNVVLRKYILAYSKAIAKDITEDLNSPGVAKQAVPLLYALDVDGVALLTLSTVVNMLAQNDNCVPLTKMAYNIGKYLNGELILATFRDIAPDLYEVIIGDFTRRLSRDLDYRLTVFKQQAKENEIEIQQWTKRQRVLVGTYLLNILISDSFEFRLLDLVTTFNGKKTQHAVTPTETLREISVELIGMLEYATAVAAPCLIEPQDWTGEPNKGGFHGALKIKAPRFYKGPSGNIDIMNYYNADLSRVYKMLNTHQKVKWKINPFIFNLVSQMEKRGYSIKKVVEFQSGIRRMKPERPSFLDKGVELTPEQEEEFKVWKKHMRDYYIEENRVGRVEARGLSVLEAARRMLREEYFYFTYQVDYRGRMYPVSGILNPQGSDIQKAMLHAAVGEPIDTDEALWWFKLSLAAKYGIDKLSPDECVKWVDDNHNNIIRAASDPLDRDAFNWWSDADKPLQFIAVCDEYKRYHESPETFLNRIAVSMDGSCNGLQNYSALLRDYIGGLATNLVATKDGKPNDIYKEVAKAAYKRLLKMPDSNLKELWKEHIVDRKITKKPVMTQVYGSTYGTCRDSVLEYIYDKGIFLDAEYEASVYAADLIWEAIGDVVVKASEAMAWLREATSAILRQQTNGISPVIVYPAPSGFIIVQDYVKQNTIRVRTHVGRDINLFVTGNGSYKVNKVRHRNSTPPNFIHGVDGSHMTFTTCAMADLGIPDLFLHFIHDDYGVLAKHAGTLARVLREQFVKMHSEYDISMFGKFYKGLPKPPEKGDLNLECVLESPNFFR</sequence>
<dbReference type="Proteomes" id="UP000241381">
    <property type="component" value="Segment"/>
</dbReference>
<evidence type="ECO:0000256" key="8">
    <source>
        <dbReference type="ARBA" id="ARBA00048552"/>
    </source>
</evidence>
<dbReference type="InterPro" id="IPR002092">
    <property type="entry name" value="DNA-dir_Rpol_phage-type"/>
</dbReference>
<dbReference type="Gene3D" id="1.10.150.20">
    <property type="entry name" value="5' to 3' exonuclease, C-terminal subdomain"/>
    <property type="match status" value="1"/>
</dbReference>
<feature type="domain" description="DNA-directed RNA polymerase N-terminal" evidence="9">
    <location>
        <begin position="5"/>
        <end position="295"/>
    </location>
</feature>
<dbReference type="GO" id="GO:0000428">
    <property type="term" value="C:DNA-directed RNA polymerase complex"/>
    <property type="evidence" value="ECO:0007669"/>
    <property type="project" value="UniProtKB-KW"/>
</dbReference>
<dbReference type="SUPFAM" id="SSF56672">
    <property type="entry name" value="DNA/RNA polymerases"/>
    <property type="match status" value="1"/>
</dbReference>
<dbReference type="InterPro" id="IPR046950">
    <property type="entry name" value="DNA-dir_Rpol_C_phage-type"/>
</dbReference>
<dbReference type="EMBL" id="MG878892">
    <property type="protein sequence ID" value="AVI05028.1"/>
    <property type="molecule type" value="Genomic_DNA"/>
</dbReference>
<dbReference type="InterPro" id="IPR037159">
    <property type="entry name" value="RNA_POL_N_sf"/>
</dbReference>
<evidence type="ECO:0000256" key="1">
    <source>
        <dbReference type="ARBA" id="ARBA00009493"/>
    </source>
</evidence>
<evidence type="ECO:0000256" key="3">
    <source>
        <dbReference type="ARBA" id="ARBA00022478"/>
    </source>
</evidence>
<dbReference type="InterPro" id="IPR043502">
    <property type="entry name" value="DNA/RNA_pol_sf"/>
</dbReference>
<keyword evidence="11" id="KW-1185">Reference proteome</keyword>
<evidence type="ECO:0000256" key="4">
    <source>
        <dbReference type="ARBA" id="ARBA00022679"/>
    </source>
</evidence>
<dbReference type="PANTHER" id="PTHR10102:SF0">
    <property type="entry name" value="DNA-DIRECTED RNA POLYMERASE, MITOCHONDRIAL"/>
    <property type="match status" value="1"/>
</dbReference>
<dbReference type="GO" id="GO:0019083">
    <property type="term" value="P:viral transcription"/>
    <property type="evidence" value="ECO:0007669"/>
    <property type="project" value="UniProtKB-KW"/>
</dbReference>
<dbReference type="GO" id="GO:0006351">
    <property type="term" value="P:DNA-templated transcription"/>
    <property type="evidence" value="ECO:0007669"/>
    <property type="project" value="InterPro"/>
</dbReference>
<reference evidence="10" key="1">
    <citation type="submission" date="2018-01" db="EMBL/GenBank/DDBJ databases">
        <title>Complete genome sequence analysis of a novel Salmonella phage Spp16.</title>
        <authorList>
            <person name="Zhao F."/>
            <person name="Sun H."/>
            <person name="Ren H."/>
            <person name="Tong Y."/>
        </authorList>
    </citation>
    <scope>NUCLEOTIDE SEQUENCE [LARGE SCALE GENOMIC DNA]</scope>
</reference>
<dbReference type="InterPro" id="IPR029262">
    <property type="entry name" value="RPOL_N"/>
</dbReference>
<dbReference type="GeneID" id="54989841"/>
<dbReference type="PROSITE" id="PS00489">
    <property type="entry name" value="RNA_POL_PHAGE_2"/>
    <property type="match status" value="1"/>
</dbReference>
<dbReference type="Gene3D" id="1.10.287.280">
    <property type="match status" value="1"/>
</dbReference>
<evidence type="ECO:0000256" key="6">
    <source>
        <dbReference type="ARBA" id="ARBA00023163"/>
    </source>
</evidence>
<protein>
    <recommendedName>
        <fullName evidence="2">DNA-directed RNA polymerase</fullName>
        <ecNumber evidence="2">2.7.7.6</ecNumber>
    </recommendedName>
</protein>
<dbReference type="KEGG" id="vg:54989841"/>
<dbReference type="GO" id="GO:0003677">
    <property type="term" value="F:DNA binding"/>
    <property type="evidence" value="ECO:0007669"/>
    <property type="project" value="InterPro"/>
</dbReference>
<keyword evidence="6" id="KW-0804">Transcription</keyword>
<keyword evidence="4" id="KW-0808">Transferase</keyword>
<evidence type="ECO:0000313" key="11">
    <source>
        <dbReference type="Proteomes" id="UP000241381"/>
    </source>
</evidence>
<proteinExistence type="inferred from homology"/>
<dbReference type="PANTHER" id="PTHR10102">
    <property type="entry name" value="DNA-DIRECTED RNA POLYMERASE, MITOCHONDRIAL"/>
    <property type="match status" value="1"/>
</dbReference>
<evidence type="ECO:0000256" key="7">
    <source>
        <dbReference type="ARBA" id="ARBA00023314"/>
    </source>
</evidence>
<dbReference type="GO" id="GO:0003899">
    <property type="term" value="F:DNA-directed RNA polymerase activity"/>
    <property type="evidence" value="ECO:0007669"/>
    <property type="project" value="UniProtKB-EC"/>
</dbReference>
<dbReference type="SMART" id="SM01311">
    <property type="entry name" value="RPOL_N"/>
    <property type="match status" value="1"/>
</dbReference>
<dbReference type="Gene3D" id="1.10.1320.10">
    <property type="entry name" value="DNA-directed RNA polymerase, N-terminal domain"/>
    <property type="match status" value="1"/>
</dbReference>
<keyword evidence="5" id="KW-0548">Nucleotidyltransferase</keyword>
<evidence type="ECO:0000313" key="10">
    <source>
        <dbReference type="EMBL" id="AVI05028.1"/>
    </source>
</evidence>
<evidence type="ECO:0000256" key="5">
    <source>
        <dbReference type="ARBA" id="ARBA00022695"/>
    </source>
</evidence>
<keyword evidence="3" id="KW-0240">DNA-directed RNA polymerase</keyword>
<comment type="similarity">
    <text evidence="1">Belongs to the phage and mitochondrial RNA polymerase family.</text>
</comment>
<evidence type="ECO:0000259" key="9">
    <source>
        <dbReference type="SMART" id="SM01311"/>
    </source>
</evidence>
<dbReference type="Pfam" id="PF00940">
    <property type="entry name" value="RNA_pol"/>
    <property type="match status" value="1"/>
</dbReference>
<organism evidence="10 11">
    <name type="scientific">Salmonella phage vB_SpuP_Spp16</name>
    <dbReference type="NCBI Taxonomy" id="2081603"/>
    <lineage>
        <taxon>Viruses</taxon>
        <taxon>Duplodnaviria</taxon>
        <taxon>Heunggongvirae</taxon>
        <taxon>Uroviricota</taxon>
        <taxon>Caudoviricetes</taxon>
        <taxon>Autographivirales</taxon>
        <taxon>Autonotataviridae</taxon>
        <taxon>Melnykvirinae</taxon>
        <taxon>Panjvirus</taxon>
        <taxon>Panjvirus Spp16</taxon>
    </lineage>
</organism>